<evidence type="ECO:0000256" key="4">
    <source>
        <dbReference type="ARBA" id="ARBA00022679"/>
    </source>
</evidence>
<evidence type="ECO:0000256" key="2">
    <source>
        <dbReference type="ARBA" id="ARBA00004648"/>
    </source>
</evidence>
<keyword evidence="13" id="KW-0325">Glycoprotein</keyword>
<evidence type="ECO:0000256" key="1">
    <source>
        <dbReference type="ARBA" id="ARBA00004323"/>
    </source>
</evidence>
<evidence type="ECO:0000313" key="15">
    <source>
        <dbReference type="EMBL" id="MFD1399692.1"/>
    </source>
</evidence>
<dbReference type="Proteomes" id="UP001597199">
    <property type="component" value="Unassembled WGS sequence"/>
</dbReference>
<accession>A0ABW4BGT2</accession>
<dbReference type="InterPro" id="IPR043538">
    <property type="entry name" value="XYLT"/>
</dbReference>
<keyword evidence="7" id="KW-0256">Endoplasmic reticulum</keyword>
<sequence>MRKHAYLVIAHNNVNLLNRLITVLDDPRNDIFLHIDKKVADNFLKEINTDLKYSKLYFSERVDVHWGAYSQILSELSLLRRATAEGTYAYYHLLSGVDLPIKSQDKIHAFFDSIQGKELVQFQKPIISKEKLERVERYYWLQETDIRSRPVLGLIQRVLIKLQRSLRINRLSNTSLNFQMGSNWFSITDDLARYVLSESTRYLPFFKYSQCADELFIQTIIINSPSFLSRLFKTSFDDAQDANMRFIQWVNHAPRDLTVEDFSALANSPLLFARKFNPGTDSEIIDKVLEHLT</sequence>
<evidence type="ECO:0000256" key="14">
    <source>
        <dbReference type="ARBA" id="ARBA00042865"/>
    </source>
</evidence>
<keyword evidence="16" id="KW-1185">Reference proteome</keyword>
<protein>
    <recommendedName>
        <fullName evidence="14">Peptide O-xylosyltransferase</fullName>
    </recommendedName>
</protein>
<evidence type="ECO:0000256" key="13">
    <source>
        <dbReference type="ARBA" id="ARBA00023180"/>
    </source>
</evidence>
<evidence type="ECO:0000256" key="3">
    <source>
        <dbReference type="ARBA" id="ARBA00022676"/>
    </source>
</evidence>
<dbReference type="PANTHER" id="PTHR46025:SF3">
    <property type="entry name" value="XYLOSYLTRANSFERASE OXT"/>
    <property type="match status" value="1"/>
</dbReference>
<dbReference type="EMBL" id="JBHTOA010000037">
    <property type="protein sequence ID" value="MFD1399692.1"/>
    <property type="molecule type" value="Genomic_DNA"/>
</dbReference>
<keyword evidence="6" id="KW-0479">Metal-binding</keyword>
<keyword evidence="12" id="KW-1015">Disulfide bond</keyword>
<evidence type="ECO:0000256" key="10">
    <source>
        <dbReference type="ARBA" id="ARBA00023034"/>
    </source>
</evidence>
<evidence type="ECO:0000256" key="7">
    <source>
        <dbReference type="ARBA" id="ARBA00022824"/>
    </source>
</evidence>
<gene>
    <name evidence="15" type="ORF">ACFQ41_10275</name>
</gene>
<name>A0ABW4BGT2_9LACO</name>
<keyword evidence="5" id="KW-0812">Transmembrane</keyword>
<keyword evidence="10" id="KW-0333">Golgi apparatus</keyword>
<proteinExistence type="predicted"/>
<keyword evidence="3" id="KW-0328">Glycosyltransferase</keyword>
<evidence type="ECO:0000256" key="8">
    <source>
        <dbReference type="ARBA" id="ARBA00022968"/>
    </source>
</evidence>
<keyword evidence="4" id="KW-0808">Transferase</keyword>
<dbReference type="Pfam" id="PF02485">
    <property type="entry name" value="Branch"/>
    <property type="match status" value="1"/>
</dbReference>
<comment type="caution">
    <text evidence="15">The sequence shown here is derived from an EMBL/GenBank/DDBJ whole genome shotgun (WGS) entry which is preliminary data.</text>
</comment>
<organism evidence="15 16">
    <name type="scientific">Lacticaseibacillus suilingensis</name>
    <dbReference type="NCBI Taxonomy" id="2799577"/>
    <lineage>
        <taxon>Bacteria</taxon>
        <taxon>Bacillati</taxon>
        <taxon>Bacillota</taxon>
        <taxon>Bacilli</taxon>
        <taxon>Lactobacillales</taxon>
        <taxon>Lactobacillaceae</taxon>
        <taxon>Lacticaseibacillus</taxon>
    </lineage>
</organism>
<keyword evidence="11" id="KW-0472">Membrane</keyword>
<dbReference type="InterPro" id="IPR003406">
    <property type="entry name" value="Glyco_trans_14"/>
</dbReference>
<evidence type="ECO:0000256" key="6">
    <source>
        <dbReference type="ARBA" id="ARBA00022723"/>
    </source>
</evidence>
<evidence type="ECO:0000256" key="5">
    <source>
        <dbReference type="ARBA" id="ARBA00022692"/>
    </source>
</evidence>
<dbReference type="PANTHER" id="PTHR46025">
    <property type="entry name" value="XYLOSYLTRANSFERASE OXT"/>
    <property type="match status" value="1"/>
</dbReference>
<reference evidence="16" key="1">
    <citation type="journal article" date="2019" name="Int. J. Syst. Evol. Microbiol.">
        <title>The Global Catalogue of Microorganisms (GCM) 10K type strain sequencing project: providing services to taxonomists for standard genome sequencing and annotation.</title>
        <authorList>
            <consortium name="The Broad Institute Genomics Platform"/>
            <consortium name="The Broad Institute Genome Sequencing Center for Infectious Disease"/>
            <person name="Wu L."/>
            <person name="Ma J."/>
        </authorList>
    </citation>
    <scope>NUCLEOTIDE SEQUENCE [LARGE SCALE GENOMIC DNA]</scope>
    <source>
        <strain evidence="16">CCM 9110</strain>
    </source>
</reference>
<keyword evidence="8" id="KW-0735">Signal-anchor</keyword>
<comment type="subcellular location">
    <subcellularLocation>
        <location evidence="2">Endoplasmic reticulum membrane</location>
        <topology evidence="2">Single-pass type II membrane protein</topology>
    </subcellularLocation>
    <subcellularLocation>
        <location evidence="1">Golgi apparatus membrane</location>
        <topology evidence="1">Single-pass type II membrane protein</topology>
    </subcellularLocation>
</comment>
<evidence type="ECO:0000313" key="16">
    <source>
        <dbReference type="Proteomes" id="UP001597199"/>
    </source>
</evidence>
<evidence type="ECO:0000256" key="9">
    <source>
        <dbReference type="ARBA" id="ARBA00022989"/>
    </source>
</evidence>
<dbReference type="RefSeq" id="WP_204119748.1">
    <property type="nucleotide sequence ID" value="NZ_BOLV01000026.1"/>
</dbReference>
<evidence type="ECO:0000256" key="12">
    <source>
        <dbReference type="ARBA" id="ARBA00023157"/>
    </source>
</evidence>
<keyword evidence="9" id="KW-1133">Transmembrane helix</keyword>
<evidence type="ECO:0000256" key="11">
    <source>
        <dbReference type="ARBA" id="ARBA00023136"/>
    </source>
</evidence>